<evidence type="ECO:0000313" key="2">
    <source>
        <dbReference type="EMBL" id="MCF2564096.1"/>
    </source>
</evidence>
<dbReference type="PANTHER" id="PTHR32309:SF13">
    <property type="entry name" value="FERRIC ENTEROBACTIN TRANSPORT PROTEIN FEPE"/>
    <property type="match status" value="1"/>
</dbReference>
<reference evidence="2 3" key="1">
    <citation type="submission" date="2020-12" db="EMBL/GenBank/DDBJ databases">
        <title>Whole genome sequences of gut porcine anaerobes.</title>
        <authorList>
            <person name="Kubasova T."/>
            <person name="Jahodarova E."/>
            <person name="Rychlik I."/>
        </authorList>
    </citation>
    <scope>NUCLEOTIDE SEQUENCE [LARGE SCALE GENOMIC DNA]</scope>
    <source>
        <strain evidence="2 3">An925</strain>
    </source>
</reference>
<keyword evidence="3" id="KW-1185">Reference proteome</keyword>
<name>A0ABS9CJM5_9BACT</name>
<proteinExistence type="predicted"/>
<dbReference type="InterPro" id="IPR050445">
    <property type="entry name" value="Bact_polysacc_biosynth/exp"/>
</dbReference>
<dbReference type="EMBL" id="JADYTN010000017">
    <property type="protein sequence ID" value="MCF2564096.1"/>
    <property type="molecule type" value="Genomic_DNA"/>
</dbReference>
<keyword evidence="1" id="KW-0472">Membrane</keyword>
<keyword evidence="1" id="KW-0812">Transmembrane</keyword>
<organism evidence="2 3">
    <name type="scientific">Xylanibacter brevis</name>
    <dbReference type="NCBI Taxonomy" id="83231"/>
    <lineage>
        <taxon>Bacteria</taxon>
        <taxon>Pseudomonadati</taxon>
        <taxon>Bacteroidota</taxon>
        <taxon>Bacteroidia</taxon>
        <taxon>Bacteroidales</taxon>
        <taxon>Prevotellaceae</taxon>
        <taxon>Xylanibacter</taxon>
    </lineage>
</organism>
<feature type="transmembrane region" description="Helical" evidence="1">
    <location>
        <begin position="16"/>
        <end position="41"/>
    </location>
</feature>
<dbReference type="RefSeq" id="WP_301638234.1">
    <property type="nucleotide sequence ID" value="NZ_JADYTN010000017.1"/>
</dbReference>
<feature type="transmembrane region" description="Helical" evidence="1">
    <location>
        <begin position="491"/>
        <end position="511"/>
    </location>
</feature>
<sequence>MKKVQKSFLQMCISHWRWFAVSTIAMTITGVLFQLVVTPLYRRTTDIMVKDETSPGSMLSSMTGMNMFANMGFNISSNVDNELEVFLSPALMMKVVKDNHLDVTYTTGNWFTREERYGETLPIKAQFGAATDADKLRLRATLHEDGAVVLTDFEKNKEQMKGEVSGHINSVCVTPLGPVTLISTPAFQTLMRQAKTLTITITKQPPYEMAERCLKRIKGDVLNNNTSIVQLSYDDAFSSRAELILNELTRVYLQAWQADKDEERQASTNFINQRITEIEEALSQLDGKLADYEHDNLLEIGAATPNAMAISAADINEMMLKLSNQRYVLKHMQQLMSKEGDNHQVLPGNILPDNDNIAKQIANYNTLVLKRQNLAANSSERNPLVRDLDAQIAPMHNAIAVSISHALSQIEIQLKGVVAKEQELTGKAAELPTKKSKMLPTKRQQKVIESLYVYLLQKREENGIDRAFNNKNIRVVTPPMGKLRPIFPRKLWTFGAAWLLALLLPMIVLYIRQLNDTEETEEEKTA</sequence>
<comment type="caution">
    <text evidence="2">The sequence shown here is derived from an EMBL/GenBank/DDBJ whole genome shotgun (WGS) entry which is preliminary data.</text>
</comment>
<evidence type="ECO:0000256" key="1">
    <source>
        <dbReference type="SAM" id="Phobius"/>
    </source>
</evidence>
<evidence type="ECO:0000313" key="3">
    <source>
        <dbReference type="Proteomes" id="UP001200470"/>
    </source>
</evidence>
<protein>
    <submittedName>
        <fullName evidence="2">Uncharacterized protein</fullName>
    </submittedName>
</protein>
<dbReference type="Proteomes" id="UP001200470">
    <property type="component" value="Unassembled WGS sequence"/>
</dbReference>
<gene>
    <name evidence="2" type="ORF">I6E12_08220</name>
</gene>
<accession>A0ABS9CJM5</accession>
<dbReference type="PANTHER" id="PTHR32309">
    <property type="entry name" value="TYROSINE-PROTEIN KINASE"/>
    <property type="match status" value="1"/>
</dbReference>
<keyword evidence="1" id="KW-1133">Transmembrane helix</keyword>